<reference evidence="9 10" key="1">
    <citation type="submission" date="2017-07" db="EMBL/GenBank/DDBJ databases">
        <authorList>
            <person name="Sun Z.S."/>
            <person name="Albrecht U."/>
            <person name="Echele G."/>
            <person name="Lee C.C."/>
        </authorList>
    </citation>
    <scope>NUCLEOTIDE SEQUENCE [LARGE SCALE GENOMIC DNA]</scope>
    <source>
        <strain evidence="9 10">DSM 14827</strain>
    </source>
</reference>
<keyword evidence="2" id="KW-1003">Cell membrane</keyword>
<organism evidence="9 10">
    <name type="scientific">Paracoccus seriniphilus</name>
    <dbReference type="NCBI Taxonomy" id="184748"/>
    <lineage>
        <taxon>Bacteria</taxon>
        <taxon>Pseudomonadati</taxon>
        <taxon>Pseudomonadota</taxon>
        <taxon>Alphaproteobacteria</taxon>
        <taxon>Rhodobacterales</taxon>
        <taxon>Paracoccaceae</taxon>
        <taxon>Paracoccus</taxon>
    </lineage>
</organism>
<dbReference type="RefSeq" id="WP_089345940.1">
    <property type="nucleotide sequence ID" value="NZ_CP067130.1"/>
</dbReference>
<dbReference type="GO" id="GO:0005886">
    <property type="term" value="C:plasma membrane"/>
    <property type="evidence" value="ECO:0007669"/>
    <property type="project" value="UniProtKB-SubCell"/>
</dbReference>
<dbReference type="Pfam" id="PF06808">
    <property type="entry name" value="DctM"/>
    <property type="match status" value="1"/>
</dbReference>
<gene>
    <name evidence="9" type="ORF">SAMN05444959_12344</name>
</gene>
<keyword evidence="4 7" id="KW-0812">Transmembrane</keyword>
<feature type="transmembrane region" description="Helical" evidence="7">
    <location>
        <begin position="346"/>
        <end position="369"/>
    </location>
</feature>
<dbReference type="OrthoDB" id="9790209at2"/>
<dbReference type="PANTHER" id="PTHR33362">
    <property type="entry name" value="SIALIC ACID TRAP TRANSPORTER PERMEASE PROTEIN SIAT-RELATED"/>
    <property type="match status" value="1"/>
</dbReference>
<keyword evidence="6 7" id="KW-0472">Membrane</keyword>
<evidence type="ECO:0000313" key="10">
    <source>
        <dbReference type="Proteomes" id="UP000198307"/>
    </source>
</evidence>
<evidence type="ECO:0000256" key="2">
    <source>
        <dbReference type="ARBA" id="ARBA00022475"/>
    </source>
</evidence>
<evidence type="ECO:0000256" key="3">
    <source>
        <dbReference type="ARBA" id="ARBA00022519"/>
    </source>
</evidence>
<dbReference type="PANTHER" id="PTHR33362:SF5">
    <property type="entry name" value="C4-DICARBOXYLATE TRAP TRANSPORTER LARGE PERMEASE PROTEIN DCTM"/>
    <property type="match status" value="1"/>
</dbReference>
<feature type="transmembrane region" description="Helical" evidence="7">
    <location>
        <begin position="99"/>
        <end position="125"/>
    </location>
</feature>
<comment type="caution">
    <text evidence="7">Lacks conserved residue(s) required for the propagation of feature annotation.</text>
</comment>
<evidence type="ECO:0000256" key="4">
    <source>
        <dbReference type="ARBA" id="ARBA00022692"/>
    </source>
</evidence>
<feature type="transmembrane region" description="Helical" evidence="7">
    <location>
        <begin position="279"/>
        <end position="301"/>
    </location>
</feature>
<feature type="transmembrane region" description="Helical" evidence="7">
    <location>
        <begin position="146"/>
        <end position="168"/>
    </location>
</feature>
<comment type="subunit">
    <text evidence="7">The complex comprises the extracytoplasmic solute receptor protein and the two transmembrane proteins.</text>
</comment>
<comment type="subcellular location">
    <subcellularLocation>
        <location evidence="1 7">Cell inner membrane</location>
        <topology evidence="1 7">Multi-pass membrane protein</topology>
    </subcellularLocation>
</comment>
<proteinExistence type="inferred from homology"/>
<dbReference type="GO" id="GO:0022857">
    <property type="term" value="F:transmembrane transporter activity"/>
    <property type="evidence" value="ECO:0007669"/>
    <property type="project" value="UniProtKB-UniRule"/>
</dbReference>
<dbReference type="InterPro" id="IPR004681">
    <property type="entry name" value="TRAP_DctM"/>
</dbReference>
<evidence type="ECO:0000256" key="5">
    <source>
        <dbReference type="ARBA" id="ARBA00022989"/>
    </source>
</evidence>
<feature type="transmembrane region" description="Helical" evidence="7">
    <location>
        <begin position="57"/>
        <end position="79"/>
    </location>
</feature>
<feature type="transmembrane region" description="Helical" evidence="7">
    <location>
        <begin position="375"/>
        <end position="393"/>
    </location>
</feature>
<accession>A0A239Q222</accession>
<feature type="transmembrane region" description="Helical" evidence="7">
    <location>
        <begin position="313"/>
        <end position="334"/>
    </location>
</feature>
<feature type="domain" description="TRAP C4-dicarboxylate transport system permease DctM subunit" evidence="8">
    <location>
        <begin position="12"/>
        <end position="426"/>
    </location>
</feature>
<keyword evidence="10" id="KW-1185">Reference proteome</keyword>
<comment type="similarity">
    <text evidence="7">Belongs to the TRAP transporter large permease family.</text>
</comment>
<comment type="function">
    <text evidence="7">Part of the tripartite ATP-independent periplasmic (TRAP) transport system.</text>
</comment>
<protein>
    <recommendedName>
        <fullName evidence="7">TRAP transporter large permease protein</fullName>
    </recommendedName>
</protein>
<dbReference type="NCBIfam" id="TIGR00786">
    <property type="entry name" value="dctM"/>
    <property type="match status" value="1"/>
</dbReference>
<evidence type="ECO:0000256" key="7">
    <source>
        <dbReference type="RuleBase" id="RU369079"/>
    </source>
</evidence>
<feature type="transmembrane region" description="Helical" evidence="7">
    <location>
        <begin position="405"/>
        <end position="429"/>
    </location>
</feature>
<evidence type="ECO:0000256" key="1">
    <source>
        <dbReference type="ARBA" id="ARBA00004429"/>
    </source>
</evidence>
<feature type="transmembrane region" description="Helical" evidence="7">
    <location>
        <begin position="174"/>
        <end position="197"/>
    </location>
</feature>
<name>A0A239Q222_9RHOB</name>
<sequence>MTDIQIGFAGIAILLTLIALRVPIAIALISVSFMGISELVSYKAAWGALGNIPYNFTATWHLSSIPMFVLMGFFCYHAGLTTGLFKAARMWLSALPGGLAVAGVLGCAGFAAVTGSSIACAAAMGRIAAPEMLRYRYDEGLATGTIAAAGTIGALIPPSILFILYGIIAQVQVSQLFLAGSVIGLITVVAYTLVIVIRVKLNPALAPAIEEHVGWAERFAVLREVWPVLTLVVGVFGGLFTGIFTPTEAGGVGAAMSLVIAFARRSMTLKGIWSSLMETLTISSSIFIIAVGASMLTRFFTFSGVSDAIADSVLGLGVSPLLLILAITLLYLVLGMFLEPIGAMLLTLPILLPLVQAAGIELLWFGVLVAKLLEIGMITPPIGLNVFVLKGVMGERISIGKIFSGVTYFIFADFAIIALLVAFPGIILFTQNILH</sequence>
<evidence type="ECO:0000259" key="8">
    <source>
        <dbReference type="Pfam" id="PF06808"/>
    </source>
</evidence>
<dbReference type="AlphaFoldDB" id="A0A239Q222"/>
<dbReference type="PIRSF" id="PIRSF006066">
    <property type="entry name" value="HI0050"/>
    <property type="match status" value="1"/>
</dbReference>
<evidence type="ECO:0000256" key="6">
    <source>
        <dbReference type="ARBA" id="ARBA00023136"/>
    </source>
</evidence>
<keyword evidence="7" id="KW-0813">Transport</keyword>
<evidence type="ECO:0000313" key="9">
    <source>
        <dbReference type="EMBL" id="SNT76649.1"/>
    </source>
</evidence>
<feature type="transmembrane region" description="Helical" evidence="7">
    <location>
        <begin position="6"/>
        <end position="36"/>
    </location>
</feature>
<dbReference type="Proteomes" id="UP000198307">
    <property type="component" value="Unassembled WGS sequence"/>
</dbReference>
<dbReference type="EMBL" id="FZQB01000023">
    <property type="protein sequence ID" value="SNT76649.1"/>
    <property type="molecule type" value="Genomic_DNA"/>
</dbReference>
<keyword evidence="3 7" id="KW-0997">Cell inner membrane</keyword>
<keyword evidence="5 7" id="KW-1133">Transmembrane helix</keyword>
<dbReference type="InterPro" id="IPR010656">
    <property type="entry name" value="DctM"/>
</dbReference>